<protein>
    <submittedName>
        <fullName evidence="2">Uncharacterized protein</fullName>
    </submittedName>
</protein>
<evidence type="ECO:0000256" key="1">
    <source>
        <dbReference type="SAM" id="SignalP"/>
    </source>
</evidence>
<dbReference type="AlphaFoldDB" id="A0A0G4GXJ6"/>
<reference evidence="2" key="1">
    <citation type="submission" date="2014-11" db="EMBL/GenBank/DDBJ databases">
        <authorList>
            <person name="Otto D Thomas"/>
            <person name="Naeem Raeece"/>
        </authorList>
    </citation>
    <scope>NUCLEOTIDE SEQUENCE</scope>
</reference>
<keyword evidence="1" id="KW-0732">Signal</keyword>
<accession>A0A0G4GXJ6</accession>
<gene>
    <name evidence="2" type="ORF">Cvel_23751</name>
</gene>
<dbReference type="EMBL" id="CDMZ01001644">
    <property type="protein sequence ID" value="CEM35567.1"/>
    <property type="molecule type" value="Genomic_DNA"/>
</dbReference>
<organism evidence="2">
    <name type="scientific">Chromera velia CCMP2878</name>
    <dbReference type="NCBI Taxonomy" id="1169474"/>
    <lineage>
        <taxon>Eukaryota</taxon>
        <taxon>Sar</taxon>
        <taxon>Alveolata</taxon>
        <taxon>Colpodellida</taxon>
        <taxon>Chromeraceae</taxon>
        <taxon>Chromera</taxon>
    </lineage>
</organism>
<feature type="chain" id="PRO_5005190668" evidence="1">
    <location>
        <begin position="23"/>
        <end position="574"/>
    </location>
</feature>
<dbReference type="VEuPathDB" id="CryptoDB:Cvel_23751"/>
<name>A0A0G4GXJ6_9ALVE</name>
<dbReference type="PhylomeDB" id="A0A0G4GXJ6"/>
<proteinExistence type="predicted"/>
<evidence type="ECO:0000313" key="2">
    <source>
        <dbReference type="EMBL" id="CEM35567.1"/>
    </source>
</evidence>
<sequence length="574" mass="63698">MMCPLGYFPILFGLWLAGLAFALPGSGRTALAVLRRTPSPSVSFNNTTEAIALHHLSVDGDGDEPVTLLDVDKEIDRLGEIGLDTQELRTIKSNWQKTKDLVTSGLAKKKEIQSVASAAFSGVKQAVEQAERGDTGSATASLLSMGSKIAAVIPGGAPVAFALSGASSLISLIFGKGTAPPPEDPTKQLVDQIKDAVSEALWDHEFDWAGSVEIPKLVREVHDSVLYWTTELDRRKNTTLDVGKAQTYARQMEKDMSNDVLNDHLGDIPWLIKKKAEEIDAKGKKQNMCIETCALMISPVEAWAANHDSPDLSVYSNLRSWRFAFGNDDISGRESWPEFRACWARHMAWNGVFSQATAEAIQPCVDRVWDLDGCRSNFRDAAPANFADVEKFVSQYQILGSMLHTLMKIWKIWFEEVSIEGSTWTEIQLDPQITMRRVSSLWKDAIFRSVGWSMDNAKFFFIEGEKFECNNDATDVHDFPWLKHAGGPNSGYDENFRLRNQPCATNSYCEDTARHTCHDGPCAPEVTCDAMGSHWDAAKDQVDWGWNDAVFNYSNVIAQFSAPGDFNLTDIFSL</sequence>
<feature type="signal peptide" evidence="1">
    <location>
        <begin position="1"/>
        <end position="22"/>
    </location>
</feature>